<keyword evidence="1" id="KW-1133">Transmembrane helix</keyword>
<dbReference type="RefSeq" id="WP_306960523.1">
    <property type="nucleotide sequence ID" value="NZ_JAUSRG010000003.1"/>
</dbReference>
<protein>
    <submittedName>
        <fullName evidence="2">Membrane protein</fullName>
    </submittedName>
</protein>
<dbReference type="EMBL" id="JAUSTF010000004">
    <property type="protein sequence ID" value="MDQ0180889.1"/>
    <property type="molecule type" value="Genomic_DNA"/>
</dbReference>
<evidence type="ECO:0000313" key="2">
    <source>
        <dbReference type="EMBL" id="MDQ0180889.1"/>
    </source>
</evidence>
<accession>A0ABT9X669</accession>
<sequence>MLMGILGLATPWLPIRGTIGAQSVTLWLPFLGIVFAPLAIVLAGIEIARARNGTSDNKAMAMVGLTLGGVYLVLLAGAFVFVLLTNT</sequence>
<keyword evidence="1" id="KW-0472">Membrane</keyword>
<comment type="caution">
    <text evidence="2">The sequence shown here is derived from an EMBL/GenBank/DDBJ whole genome shotgun (WGS) entry which is preliminary data.</text>
</comment>
<keyword evidence="1" id="KW-0812">Transmembrane</keyword>
<gene>
    <name evidence="2" type="ORF">J2S93_002316</name>
</gene>
<dbReference type="Proteomes" id="UP001230951">
    <property type="component" value="Unassembled WGS sequence"/>
</dbReference>
<evidence type="ECO:0000256" key="1">
    <source>
        <dbReference type="SAM" id="Phobius"/>
    </source>
</evidence>
<evidence type="ECO:0000313" key="3">
    <source>
        <dbReference type="Proteomes" id="UP001230951"/>
    </source>
</evidence>
<organism evidence="2 3">
    <name type="scientific">Arthrobacter bambusae</name>
    <dbReference type="NCBI Taxonomy" id="1338426"/>
    <lineage>
        <taxon>Bacteria</taxon>
        <taxon>Bacillati</taxon>
        <taxon>Actinomycetota</taxon>
        <taxon>Actinomycetes</taxon>
        <taxon>Micrococcales</taxon>
        <taxon>Micrococcaceae</taxon>
        <taxon>Arthrobacter</taxon>
    </lineage>
</organism>
<name>A0ABT9X669_9MICC</name>
<keyword evidence="3" id="KW-1185">Reference proteome</keyword>
<feature type="transmembrane region" description="Helical" evidence="1">
    <location>
        <begin position="30"/>
        <end position="48"/>
    </location>
</feature>
<reference evidence="2 3" key="1">
    <citation type="submission" date="2023-07" db="EMBL/GenBank/DDBJ databases">
        <title>Sorghum-associated microbial communities from plants grown in Nebraska, USA.</title>
        <authorList>
            <person name="Schachtman D."/>
        </authorList>
    </citation>
    <scope>NUCLEOTIDE SEQUENCE [LARGE SCALE GENOMIC DNA]</scope>
    <source>
        <strain evidence="2 3">DS1016</strain>
    </source>
</reference>
<proteinExistence type="predicted"/>
<feature type="transmembrane region" description="Helical" evidence="1">
    <location>
        <begin position="60"/>
        <end position="84"/>
    </location>
</feature>